<dbReference type="GO" id="GO:0005634">
    <property type="term" value="C:nucleus"/>
    <property type="evidence" value="ECO:0007669"/>
    <property type="project" value="UniProtKB-SubCell"/>
</dbReference>
<protein>
    <recommendedName>
        <fullName evidence="5">XPA C-terminal domain-containing protein</fullName>
    </recommendedName>
</protein>
<feature type="compositionally biased region" description="Polar residues" evidence="4">
    <location>
        <begin position="56"/>
        <end position="65"/>
    </location>
</feature>
<dbReference type="AlphaFoldDB" id="A0AAD4D7G6"/>
<dbReference type="Pfam" id="PF05181">
    <property type="entry name" value="XPA_C"/>
    <property type="match status" value="1"/>
</dbReference>
<keyword evidence="2" id="KW-0862">Zinc</keyword>
<dbReference type="Gene3D" id="3.90.530.10">
    <property type="entry name" value="XPA C-terminal domain"/>
    <property type="match status" value="1"/>
</dbReference>
<dbReference type="InterPro" id="IPR009061">
    <property type="entry name" value="DNA-bd_dom_put_sf"/>
</dbReference>
<dbReference type="SUPFAM" id="SSF46955">
    <property type="entry name" value="Putative DNA-binding domain"/>
    <property type="match status" value="1"/>
</dbReference>
<evidence type="ECO:0000256" key="3">
    <source>
        <dbReference type="ARBA" id="ARBA00023242"/>
    </source>
</evidence>
<evidence type="ECO:0000256" key="1">
    <source>
        <dbReference type="ARBA" id="ARBA00004123"/>
    </source>
</evidence>
<dbReference type="InterPro" id="IPR022656">
    <property type="entry name" value="XPA_C"/>
</dbReference>
<feature type="compositionally biased region" description="Low complexity" evidence="4">
    <location>
        <begin position="113"/>
        <end position="124"/>
    </location>
</feature>
<feature type="compositionally biased region" description="Low complexity" evidence="4">
    <location>
        <begin position="517"/>
        <end position="533"/>
    </location>
</feature>
<gene>
    <name evidence="6" type="ORF">BGZ95_000994</name>
</gene>
<feature type="compositionally biased region" description="Low complexity" evidence="4">
    <location>
        <begin position="497"/>
        <end position="507"/>
    </location>
</feature>
<accession>A0AAD4D7G6</accession>
<evidence type="ECO:0000313" key="6">
    <source>
        <dbReference type="EMBL" id="KAG0271211.1"/>
    </source>
</evidence>
<feature type="compositionally biased region" description="Basic and acidic residues" evidence="4">
    <location>
        <begin position="221"/>
        <end position="230"/>
    </location>
</feature>
<name>A0AAD4D7G6_9FUNG</name>
<proteinExistence type="predicted"/>
<feature type="compositionally biased region" description="Low complexity" evidence="4">
    <location>
        <begin position="82"/>
        <end position="94"/>
    </location>
</feature>
<evidence type="ECO:0000256" key="4">
    <source>
        <dbReference type="SAM" id="MobiDB-lite"/>
    </source>
</evidence>
<feature type="domain" description="XPA C-terminal" evidence="5">
    <location>
        <begin position="288"/>
        <end position="330"/>
    </location>
</feature>
<dbReference type="CDD" id="cd21075">
    <property type="entry name" value="DBD_XPA-like"/>
    <property type="match status" value="1"/>
</dbReference>
<feature type="compositionally biased region" description="Basic residues" evidence="4">
    <location>
        <begin position="159"/>
        <end position="170"/>
    </location>
</feature>
<sequence length="543" mass="57946">MAPIRRSRRLEEADSAAAAAATSTAKATAAPATSPVKKKKLAAGASAAAATRAKKSVTSTRTNIMDTPAKVKKMSIHKKKTPTTAAAATTTKTATPKKAKVSGQKTKTKAKARVTTTSAMTTTDAESESQEGSGGMYIDVVMKTENGTGGDDHTAVAKLKTKTKSKNRGKAKADDTAGALTEVENEDKPKAKRGRKPKSNSATQVAETTTTTKKPRKTRVKDKGKEVKKEDDEDGSVKPATTGSVGRKKRKVDPNVDDGGAGSGAAGTNKHTVRSYGEYGYERNVRFTKTDACGAFCLRDEDLWGLACEARANPHYRNAPPMRLYEEQEVIKKALEVHGGYIGLQAARQSTAKIRREAFKKRSEQAQTRVILKIAKKSKKDQQHDEHLQAALQMLSQDPKALAQSVAFYVDKGAQTWLKAISKDSSRAKIKAAIAEAEARVAAGEPTLLIKSTTPDRKWIDNIRNSMNGNIVKREGLKKIIENFEAGVYDNNQDNESTAATVASRSGSGSGSGSTGTTGMAEEATSSTQSTTTGMHVVVAQQQ</sequence>
<feature type="compositionally biased region" description="Basic residues" evidence="4">
    <location>
        <begin position="70"/>
        <end position="81"/>
    </location>
</feature>
<dbReference type="InterPro" id="IPR037129">
    <property type="entry name" value="XPA_sf"/>
</dbReference>
<comment type="caution">
    <text evidence="6">The sequence shown here is derived from an EMBL/GenBank/DDBJ whole genome shotgun (WGS) entry which is preliminary data.</text>
</comment>
<comment type="subcellular location">
    <subcellularLocation>
        <location evidence="1">Nucleus</location>
    </subcellularLocation>
</comment>
<evidence type="ECO:0000256" key="2">
    <source>
        <dbReference type="ARBA" id="ARBA00022833"/>
    </source>
</evidence>
<feature type="region of interest" description="Disordered" evidence="4">
    <location>
        <begin position="45"/>
        <end position="271"/>
    </location>
</feature>
<dbReference type="EMBL" id="JAAAIL010001199">
    <property type="protein sequence ID" value="KAG0271211.1"/>
    <property type="molecule type" value="Genomic_DNA"/>
</dbReference>
<keyword evidence="3" id="KW-0539">Nucleus</keyword>
<evidence type="ECO:0000259" key="5">
    <source>
        <dbReference type="Pfam" id="PF05181"/>
    </source>
</evidence>
<organism evidence="6 7">
    <name type="scientific">Linnemannia exigua</name>
    <dbReference type="NCBI Taxonomy" id="604196"/>
    <lineage>
        <taxon>Eukaryota</taxon>
        <taxon>Fungi</taxon>
        <taxon>Fungi incertae sedis</taxon>
        <taxon>Mucoromycota</taxon>
        <taxon>Mortierellomycotina</taxon>
        <taxon>Mortierellomycetes</taxon>
        <taxon>Mortierellales</taxon>
        <taxon>Mortierellaceae</taxon>
        <taxon>Linnemannia</taxon>
    </lineage>
</organism>
<keyword evidence="7" id="KW-1185">Reference proteome</keyword>
<evidence type="ECO:0000313" key="7">
    <source>
        <dbReference type="Proteomes" id="UP001194580"/>
    </source>
</evidence>
<feature type="region of interest" description="Disordered" evidence="4">
    <location>
        <begin position="497"/>
        <end position="535"/>
    </location>
</feature>
<reference evidence="6" key="1">
    <citation type="journal article" date="2020" name="Fungal Divers.">
        <title>Resolving the Mortierellaceae phylogeny through synthesis of multi-gene phylogenetics and phylogenomics.</title>
        <authorList>
            <person name="Vandepol N."/>
            <person name="Liber J."/>
            <person name="Desiro A."/>
            <person name="Na H."/>
            <person name="Kennedy M."/>
            <person name="Barry K."/>
            <person name="Grigoriev I.V."/>
            <person name="Miller A.N."/>
            <person name="O'Donnell K."/>
            <person name="Stajich J.E."/>
            <person name="Bonito G."/>
        </authorList>
    </citation>
    <scope>NUCLEOTIDE SEQUENCE</scope>
    <source>
        <strain evidence="6">NRRL 28262</strain>
    </source>
</reference>
<feature type="compositionally biased region" description="Basic residues" evidence="4">
    <location>
        <begin position="95"/>
        <end position="112"/>
    </location>
</feature>
<dbReference type="Proteomes" id="UP001194580">
    <property type="component" value="Unassembled WGS sequence"/>
</dbReference>